<dbReference type="RefSeq" id="WP_012950269.1">
    <property type="nucleotide sequence ID" value="NC_013757.1"/>
</dbReference>
<dbReference type="Gene3D" id="3.40.50.2020">
    <property type="match status" value="1"/>
</dbReference>
<keyword evidence="2" id="KW-0328">Glycosyltransferase</keyword>
<dbReference type="PANTHER" id="PTHR47505:SF1">
    <property type="entry name" value="DNA UTILIZATION PROTEIN YHGH"/>
    <property type="match status" value="1"/>
</dbReference>
<proteinExistence type="predicted"/>
<dbReference type="eggNOG" id="COG1040">
    <property type="taxonomic scope" value="Bacteria"/>
</dbReference>
<dbReference type="KEGG" id="gob:Gobs_4282"/>
<keyword evidence="3" id="KW-1185">Reference proteome</keyword>
<reference evidence="2 3" key="1">
    <citation type="journal article" date="2010" name="Stand. Genomic Sci.">
        <title>Complete genome sequence of Geodermatophilus obscurus type strain (G-20).</title>
        <authorList>
            <person name="Ivanova N."/>
            <person name="Sikorski J."/>
            <person name="Jando M."/>
            <person name="Munk C."/>
            <person name="Lapidus A."/>
            <person name="Glavina Del Rio T."/>
            <person name="Copeland A."/>
            <person name="Tice H."/>
            <person name="Cheng J.-F."/>
            <person name="Lucas S."/>
            <person name="Chen F."/>
            <person name="Nolan M."/>
            <person name="Bruce D."/>
            <person name="Goodwin L."/>
            <person name="Pitluck S."/>
            <person name="Mavromatis K."/>
            <person name="Mikhailova N."/>
            <person name="Pati A."/>
            <person name="Chen A."/>
            <person name="Palaniappan K."/>
            <person name="Land M."/>
            <person name="Hauser L."/>
            <person name="Chang Y.-J."/>
            <person name="Jeffries C.D."/>
            <person name="Meincke L."/>
            <person name="Brettin T."/>
            <person name="Detter J.C."/>
            <person name="Detter J.C."/>
            <person name="Rohde M."/>
            <person name="Goeker M."/>
            <person name="Bristow J."/>
            <person name="Eisen J.A."/>
            <person name="Markowitz V."/>
            <person name="Hugenholtz P."/>
            <person name="Kyrpides N.C."/>
            <person name="Klenk H.-P."/>
        </authorList>
    </citation>
    <scope>NUCLEOTIDE SEQUENCE [LARGE SCALE GENOMIC DNA]</scope>
    <source>
        <strain evidence="3">ATCC 25078 / DSM 43160 / JCM 3152 / KCC A-0152 / KCTC 9177 / NBRC 13315 / NRRL B-3577 / G-20</strain>
    </source>
</reference>
<evidence type="ECO:0000313" key="2">
    <source>
        <dbReference type="EMBL" id="ADB76844.1"/>
    </source>
</evidence>
<dbReference type="GO" id="GO:0016757">
    <property type="term" value="F:glycosyltransferase activity"/>
    <property type="evidence" value="ECO:0007669"/>
    <property type="project" value="UniProtKB-KW"/>
</dbReference>
<dbReference type="Proteomes" id="UP000001382">
    <property type="component" value="Chromosome"/>
</dbReference>
<dbReference type="STRING" id="526225.Gobs_4282"/>
<dbReference type="HOGENOM" id="CLU_054549_3_1_11"/>
<reference evidence="3" key="2">
    <citation type="submission" date="2010-01" db="EMBL/GenBank/DDBJ databases">
        <title>The complete genome of Geodermatophilus obscurus DSM 43160.</title>
        <authorList>
            <consortium name="US DOE Joint Genome Institute (JGI-PGF)"/>
            <person name="Lucas S."/>
            <person name="Copeland A."/>
            <person name="Lapidus A."/>
            <person name="Glavina del Rio T."/>
            <person name="Dalin E."/>
            <person name="Tice H."/>
            <person name="Bruce D."/>
            <person name="Goodwin L."/>
            <person name="Pitluck S."/>
            <person name="Kyrpides N."/>
            <person name="Mavromatis K."/>
            <person name="Ivanova N."/>
            <person name="Munk A.C."/>
            <person name="Brettin T."/>
            <person name="Detter J.C."/>
            <person name="Han C."/>
            <person name="Larimer F."/>
            <person name="Land M."/>
            <person name="Hauser L."/>
            <person name="Markowitz V."/>
            <person name="Cheng J.-F."/>
            <person name="Hugenholtz P."/>
            <person name="Woyke T."/>
            <person name="Wu D."/>
            <person name="Jando M."/>
            <person name="Schneider S."/>
            <person name="Klenk H.-P."/>
            <person name="Eisen J.A."/>
        </authorList>
    </citation>
    <scope>NUCLEOTIDE SEQUENCE [LARGE SCALE GENOMIC DNA]</scope>
    <source>
        <strain evidence="3">ATCC 25078 / DSM 43160 / JCM 3152 / KCC A-0152 / KCTC 9177 / NBRC 13315 / NRRL B-3577 / G-20</strain>
    </source>
</reference>
<evidence type="ECO:0000313" key="3">
    <source>
        <dbReference type="Proteomes" id="UP000001382"/>
    </source>
</evidence>
<organism evidence="2 3">
    <name type="scientific">Geodermatophilus obscurus (strain ATCC 25078 / DSM 43160 / JCM 3152 / CCUG 61914 / KCC A-0152 / KCTC 9177 / NBRC 13315 / NRRL B-3577 / G-20)</name>
    <dbReference type="NCBI Taxonomy" id="526225"/>
    <lineage>
        <taxon>Bacteria</taxon>
        <taxon>Bacillati</taxon>
        <taxon>Actinomycetota</taxon>
        <taxon>Actinomycetes</taxon>
        <taxon>Geodermatophilales</taxon>
        <taxon>Geodermatophilaceae</taxon>
        <taxon>Geodermatophilus</taxon>
    </lineage>
</organism>
<dbReference type="PANTHER" id="PTHR47505">
    <property type="entry name" value="DNA UTILIZATION PROTEIN YHGH"/>
    <property type="match status" value="1"/>
</dbReference>
<gene>
    <name evidence="2" type="ordered locus">Gobs_4282</name>
</gene>
<dbReference type="SUPFAM" id="SSF53271">
    <property type="entry name" value="PRTase-like"/>
    <property type="match status" value="1"/>
</dbReference>
<protein>
    <submittedName>
        <fullName evidence="2">Phosphoribosyltransferase</fullName>
    </submittedName>
</protein>
<dbReference type="AlphaFoldDB" id="D2SFJ0"/>
<dbReference type="EMBL" id="CP001867">
    <property type="protein sequence ID" value="ADB76844.1"/>
    <property type="molecule type" value="Genomic_DNA"/>
</dbReference>
<dbReference type="InterPro" id="IPR029057">
    <property type="entry name" value="PRTase-like"/>
</dbReference>
<keyword evidence="2" id="KW-0808">Transferase</keyword>
<accession>D2SFJ0</accession>
<dbReference type="InterPro" id="IPR051910">
    <property type="entry name" value="ComF/GntX_DNA_util-trans"/>
</dbReference>
<name>D2SFJ0_GEOOG</name>
<feature type="region of interest" description="Disordered" evidence="1">
    <location>
        <begin position="227"/>
        <end position="259"/>
    </location>
</feature>
<dbReference type="OrthoDB" id="5244859at2"/>
<evidence type="ECO:0000256" key="1">
    <source>
        <dbReference type="SAM" id="MobiDB-lite"/>
    </source>
</evidence>
<sequence length="259" mass="25769">MDGGVLAALADLLLPRECAGCGVPGAVLCRRCAALLAVPHLAQPRRFPAGFPPTVAAGAYAGPVRPAVNAFKERGRAELSRPLGAALALAVAGVLAGLSTRLGPVRLVPVPSGAAALRARGRDHVRELTARAVAELRAAGVPAEEARLLRRSGRAADSAGLSAAQRRANLAGTFALRDGARELPDGAVLVVVDDVVTSGATLTEAAAVLAPAAGPAGPPVLAAVVAATPRRPPARAPQHVPPGGRGGPADRLSGPGDAD</sequence>